<feature type="compositionally biased region" description="Low complexity" evidence="1">
    <location>
        <begin position="40"/>
        <end position="93"/>
    </location>
</feature>
<feature type="compositionally biased region" description="Low complexity" evidence="1">
    <location>
        <begin position="475"/>
        <end position="495"/>
    </location>
</feature>
<feature type="compositionally biased region" description="Pro residues" evidence="1">
    <location>
        <begin position="156"/>
        <end position="165"/>
    </location>
</feature>
<reference evidence="2 3" key="1">
    <citation type="submission" date="2016-07" db="EMBL/GenBank/DDBJ databases">
        <title>Pervasive Adenine N6-methylation of Active Genes in Fungi.</title>
        <authorList>
            <consortium name="DOE Joint Genome Institute"/>
            <person name="Mondo S.J."/>
            <person name="Dannebaum R.O."/>
            <person name="Kuo R.C."/>
            <person name="Labutti K."/>
            <person name="Haridas S."/>
            <person name="Kuo A."/>
            <person name="Salamov A."/>
            <person name="Ahrendt S.R."/>
            <person name="Lipzen A."/>
            <person name="Sullivan W."/>
            <person name="Andreopoulos W.B."/>
            <person name="Clum A."/>
            <person name="Lindquist E."/>
            <person name="Daum C."/>
            <person name="Ramamoorthy G.K."/>
            <person name="Gryganskyi A."/>
            <person name="Culley D."/>
            <person name="Magnuson J.K."/>
            <person name="James T.Y."/>
            <person name="O'Malley M.A."/>
            <person name="Stajich J.E."/>
            <person name="Spatafora J.W."/>
            <person name="Visel A."/>
            <person name="Grigoriev I.V."/>
        </authorList>
    </citation>
    <scope>NUCLEOTIDE SEQUENCE [LARGE SCALE GENOMIC DNA]</scope>
    <source>
        <strain evidence="2 3">PL171</strain>
    </source>
</reference>
<feature type="compositionally biased region" description="Low complexity" evidence="1">
    <location>
        <begin position="226"/>
        <end position="235"/>
    </location>
</feature>
<feature type="compositionally biased region" description="Pro residues" evidence="1">
    <location>
        <begin position="183"/>
        <end position="194"/>
    </location>
</feature>
<feature type="compositionally biased region" description="Polar residues" evidence="1">
    <location>
        <begin position="169"/>
        <end position="178"/>
    </location>
</feature>
<feature type="compositionally biased region" description="Low complexity" evidence="1">
    <location>
        <begin position="342"/>
        <end position="356"/>
    </location>
</feature>
<feature type="region of interest" description="Disordered" evidence="1">
    <location>
        <begin position="340"/>
        <end position="376"/>
    </location>
</feature>
<evidence type="ECO:0000313" key="3">
    <source>
        <dbReference type="Proteomes" id="UP000193411"/>
    </source>
</evidence>
<dbReference type="AlphaFoldDB" id="A0A1Y2HWI7"/>
<feature type="compositionally biased region" description="Polar residues" evidence="1">
    <location>
        <begin position="137"/>
        <end position="146"/>
    </location>
</feature>
<dbReference type="EMBL" id="MCFL01000007">
    <property type="protein sequence ID" value="ORZ38985.1"/>
    <property type="molecule type" value="Genomic_DNA"/>
</dbReference>
<accession>A0A1Y2HWI7</accession>
<protein>
    <submittedName>
        <fullName evidence="2">Uncharacterized protein</fullName>
    </submittedName>
</protein>
<evidence type="ECO:0000256" key="1">
    <source>
        <dbReference type="SAM" id="MobiDB-lite"/>
    </source>
</evidence>
<feature type="region of interest" description="Disordered" evidence="1">
    <location>
        <begin position="1"/>
        <end position="235"/>
    </location>
</feature>
<proteinExistence type="predicted"/>
<dbReference type="OrthoDB" id="10686800at2759"/>
<dbReference type="STRING" id="765915.A0A1Y2HWI7"/>
<comment type="caution">
    <text evidence="2">The sequence shown here is derived from an EMBL/GenBank/DDBJ whole genome shotgun (WGS) entry which is preliminary data.</text>
</comment>
<keyword evidence="3" id="KW-1185">Reference proteome</keyword>
<feature type="compositionally biased region" description="Pro residues" evidence="1">
    <location>
        <begin position="208"/>
        <end position="222"/>
    </location>
</feature>
<organism evidence="2 3">
    <name type="scientific">Catenaria anguillulae PL171</name>
    <dbReference type="NCBI Taxonomy" id="765915"/>
    <lineage>
        <taxon>Eukaryota</taxon>
        <taxon>Fungi</taxon>
        <taxon>Fungi incertae sedis</taxon>
        <taxon>Blastocladiomycota</taxon>
        <taxon>Blastocladiomycetes</taxon>
        <taxon>Blastocladiales</taxon>
        <taxon>Catenariaceae</taxon>
        <taxon>Catenaria</taxon>
    </lineage>
</organism>
<evidence type="ECO:0000313" key="2">
    <source>
        <dbReference type="EMBL" id="ORZ38985.1"/>
    </source>
</evidence>
<name>A0A1Y2HWI7_9FUNG</name>
<sequence length="503" mass="52147">MNTNALGVSRHEASLFRESPSLSLAPGVGTEASLTQPDDQSPAQALALQSARLQPSMPSGNAPAAQASAQSPNWPHYPSNNNNSYTPTSATNNGPPGTQRGPTTAPVLRSYSMPAAPPSHHPFPNTNTGRVAASPSLAIQTPTSPQHPYASAPPAHQLPPAPPMIVSPAQRQAQSLPNVFSGVPPPNPTTPKFPPTSTSANGPHVYTSPPPMQTPRTLPPPLQHQSSAPAPSAFVPAGPPAFTVATPYGTAPMSSTPRPHSGYGVPTSPVAAQPTTTPFGRVSPRKVPPPGSAVALEAGGDSQATLVDAEGFGGKAGTPAPWYSKISKAVTSISKVWSSTEQQQQQQQQQQGQAQGTKYTPPSYYPGYPAQTTAPQYGSGYPPTTPAAYLGMPTPMAGSPTQSQQMSIAIHSPPQPHQHLNGHSHYSTAAHQGQFGPYGHGNANGVGLVKQPVPGMGTYHGFSKVHPGLRHHQSHSQQQMQAPIGQAAQQPPGYGVRMDGPVV</sequence>
<gene>
    <name evidence="2" type="ORF">BCR44DRAFT_53133</name>
</gene>
<feature type="region of interest" description="Disordered" evidence="1">
    <location>
        <begin position="473"/>
        <end position="503"/>
    </location>
</feature>
<feature type="region of interest" description="Disordered" evidence="1">
    <location>
        <begin position="248"/>
        <end position="293"/>
    </location>
</feature>
<dbReference type="Proteomes" id="UP000193411">
    <property type="component" value="Unassembled WGS sequence"/>
</dbReference>